<dbReference type="GO" id="GO:0005829">
    <property type="term" value="C:cytosol"/>
    <property type="evidence" value="ECO:0007669"/>
    <property type="project" value="TreeGrafter"/>
</dbReference>
<dbReference type="InterPro" id="IPR027417">
    <property type="entry name" value="P-loop_NTPase"/>
</dbReference>
<dbReference type="GO" id="GO:0016787">
    <property type="term" value="F:hydrolase activity"/>
    <property type="evidence" value="ECO:0007669"/>
    <property type="project" value="UniProtKB-KW"/>
</dbReference>
<evidence type="ECO:0000256" key="1">
    <source>
        <dbReference type="ARBA" id="ARBA00022741"/>
    </source>
</evidence>
<dbReference type="InterPro" id="IPR050079">
    <property type="entry name" value="DEAD_box_RNA_helicase"/>
</dbReference>
<name>A0A3Q2W4J6_HAPBU</name>
<proteinExistence type="predicted"/>
<evidence type="ECO:0000256" key="2">
    <source>
        <dbReference type="ARBA" id="ARBA00022801"/>
    </source>
</evidence>
<feature type="region of interest" description="Disordered" evidence="5">
    <location>
        <begin position="1"/>
        <end position="28"/>
    </location>
</feature>
<dbReference type="PANTHER" id="PTHR47959:SF8">
    <property type="entry name" value="RNA HELICASE"/>
    <property type="match status" value="1"/>
</dbReference>
<feature type="compositionally biased region" description="Basic and acidic residues" evidence="5">
    <location>
        <begin position="423"/>
        <end position="433"/>
    </location>
</feature>
<keyword evidence="4" id="KW-0067">ATP-binding</keyword>
<feature type="compositionally biased region" description="Polar residues" evidence="5">
    <location>
        <begin position="435"/>
        <end position="446"/>
    </location>
</feature>
<dbReference type="CDD" id="cd18787">
    <property type="entry name" value="SF2_C_DEAD"/>
    <property type="match status" value="1"/>
</dbReference>
<dbReference type="GeneTree" id="ENSGT00550000075100"/>
<reference evidence="7" key="1">
    <citation type="submission" date="2025-08" db="UniProtKB">
        <authorList>
            <consortium name="Ensembl"/>
        </authorList>
    </citation>
    <scope>IDENTIFICATION</scope>
</reference>
<feature type="region of interest" description="Disordered" evidence="5">
    <location>
        <begin position="423"/>
        <end position="448"/>
    </location>
</feature>
<evidence type="ECO:0000256" key="3">
    <source>
        <dbReference type="ARBA" id="ARBA00022806"/>
    </source>
</evidence>
<keyword evidence="2" id="KW-0378">Hydrolase</keyword>
<dbReference type="FunFam" id="3.40.50.300:FF:000784">
    <property type="entry name" value="ATP-dependent RNA helicase DDX54"/>
    <property type="match status" value="1"/>
</dbReference>
<dbReference type="SMART" id="SM00490">
    <property type="entry name" value="HELICc"/>
    <property type="match status" value="1"/>
</dbReference>
<dbReference type="Gene3D" id="3.40.50.300">
    <property type="entry name" value="P-loop containing nucleotide triphosphate hydrolases"/>
    <property type="match status" value="2"/>
</dbReference>
<evidence type="ECO:0000259" key="6">
    <source>
        <dbReference type="PROSITE" id="PS51194"/>
    </source>
</evidence>
<organism evidence="7 8">
    <name type="scientific">Haplochromis burtoni</name>
    <name type="common">Burton's mouthbrooder</name>
    <name type="synonym">Chromis burtoni</name>
    <dbReference type="NCBI Taxonomy" id="8153"/>
    <lineage>
        <taxon>Eukaryota</taxon>
        <taxon>Metazoa</taxon>
        <taxon>Chordata</taxon>
        <taxon>Craniata</taxon>
        <taxon>Vertebrata</taxon>
        <taxon>Euteleostomi</taxon>
        <taxon>Actinopterygii</taxon>
        <taxon>Neopterygii</taxon>
        <taxon>Teleostei</taxon>
        <taxon>Neoteleostei</taxon>
        <taxon>Acanthomorphata</taxon>
        <taxon>Ovalentaria</taxon>
        <taxon>Cichlomorphae</taxon>
        <taxon>Cichliformes</taxon>
        <taxon>Cichlidae</taxon>
        <taxon>African cichlids</taxon>
        <taxon>Pseudocrenilabrinae</taxon>
        <taxon>Haplochromini</taxon>
        <taxon>Haplochromis</taxon>
    </lineage>
</organism>
<keyword evidence="8" id="KW-1185">Reference proteome</keyword>
<feature type="compositionally biased region" description="Basic residues" evidence="5">
    <location>
        <begin position="1"/>
        <end position="15"/>
    </location>
</feature>
<reference evidence="7" key="2">
    <citation type="submission" date="2025-09" db="UniProtKB">
        <authorList>
            <consortium name="Ensembl"/>
        </authorList>
    </citation>
    <scope>IDENTIFICATION</scope>
</reference>
<evidence type="ECO:0000313" key="8">
    <source>
        <dbReference type="Proteomes" id="UP000264840"/>
    </source>
</evidence>
<keyword evidence="3" id="KW-0347">Helicase</keyword>
<evidence type="ECO:0000256" key="5">
    <source>
        <dbReference type="SAM" id="MobiDB-lite"/>
    </source>
</evidence>
<dbReference type="InterPro" id="IPR001650">
    <property type="entry name" value="Helicase_C-like"/>
</dbReference>
<dbReference type="SUPFAM" id="SSF52540">
    <property type="entry name" value="P-loop containing nucleoside triphosphate hydrolases"/>
    <property type="match status" value="1"/>
</dbReference>
<dbReference type="PROSITE" id="PS51194">
    <property type="entry name" value="HELICASE_CTER"/>
    <property type="match status" value="1"/>
</dbReference>
<dbReference type="Pfam" id="PF00271">
    <property type="entry name" value="Helicase_C"/>
    <property type="match status" value="1"/>
</dbReference>
<evidence type="ECO:0000313" key="7">
    <source>
        <dbReference type="Ensembl" id="ENSHBUP00000020318.1"/>
    </source>
</evidence>
<dbReference type="GO" id="GO:0005524">
    <property type="term" value="F:ATP binding"/>
    <property type="evidence" value="ECO:0007669"/>
    <property type="project" value="UniProtKB-KW"/>
</dbReference>
<evidence type="ECO:0000256" key="4">
    <source>
        <dbReference type="ARBA" id="ARBA00022840"/>
    </source>
</evidence>
<dbReference type="GO" id="GO:0003724">
    <property type="term" value="F:RNA helicase activity"/>
    <property type="evidence" value="ECO:0007669"/>
    <property type="project" value="TreeGrafter"/>
</dbReference>
<dbReference type="PANTHER" id="PTHR47959">
    <property type="entry name" value="ATP-DEPENDENT RNA HELICASE RHLE-RELATED"/>
    <property type="match status" value="1"/>
</dbReference>
<keyword evidence="1" id="KW-0547">Nucleotide-binding</keyword>
<dbReference type="STRING" id="8153.ENSHBUP00000020318"/>
<accession>A0A3Q2W4J6</accession>
<dbReference type="Ensembl" id="ENSHBUT00000029919.1">
    <property type="protein sequence ID" value="ENSHBUP00000020318.1"/>
    <property type="gene ID" value="ENSHBUG00000022675.1"/>
</dbReference>
<dbReference type="Proteomes" id="UP000264840">
    <property type="component" value="Unplaced"/>
</dbReference>
<protein>
    <submittedName>
        <fullName evidence="7">DEAD (Asp-Glu-Ala-Asp) box polypeptide 54</fullName>
    </submittedName>
</protein>
<sequence>MAQRKKKLTKKKRHTANREPETDSDGDFELAVEIKDDDSVRRKLPRFPAASECLSDVEPDTRELVRAQNKKKKKSGGFQSMGRMEDQFAALHENPDIQTLLFSATLPKLLVEFARAGLTEPVLIRLDVDSKLSDQIKLSFFHLRVDDKPALLLHLLRNVVKPQEQTVVFAATKHHVEYLKELLSSEGLECAYIYSALDQTARKINIGKFVHRKAMVLLVTDVAARGIDIPLLDNVINYNFPSKAKLFLHRVGRVGRAGRSGTAYSLICPDEMPYVYDLHLFLGRPVQFASPEHTQEGVFGRVPQRILDDESAHLITSHENSLDLQNLLRVSENAYKQYLKSRPNPSPESIRRVKNTDVSSMGVHPVLGCGLEKMELECLQIVDAIKSYKSKATIFEINSSSKTPASEVMRAKRSKDTRLVDKFSKQREDRAAESRLQQPTNPTTTADCDITEKDESDLKVSMGEVLLLSFFPGSL</sequence>
<feature type="domain" description="Helicase C-terminal" evidence="6">
    <location>
        <begin position="151"/>
        <end position="298"/>
    </location>
</feature>
<dbReference type="AlphaFoldDB" id="A0A3Q2W4J6"/>
<dbReference type="OMA" id="HIVHREP"/>